<dbReference type="OrthoDB" id="257964at2"/>
<gene>
    <name evidence="2" type="ORF">CH238_04450</name>
    <name evidence="1" type="ORF">CLOLEP_03806</name>
</gene>
<comment type="caution">
    <text evidence="1">The sequence shown here is derived from an EMBL/GenBank/DDBJ whole genome shotgun (WGS) entry which is preliminary data.</text>
</comment>
<evidence type="ECO:0000313" key="4">
    <source>
        <dbReference type="Proteomes" id="UP000220611"/>
    </source>
</evidence>
<dbReference type="Pfam" id="PF14236">
    <property type="entry name" value="DruA"/>
    <property type="match status" value="2"/>
</dbReference>
<evidence type="ECO:0000313" key="2">
    <source>
        <dbReference type="EMBL" id="PEQ25285.1"/>
    </source>
</evidence>
<dbReference type="HOGENOM" id="CLU_410894_0_0_9"/>
<reference evidence="2 4" key="3">
    <citation type="submission" date="2017-07" db="EMBL/GenBank/DDBJ databases">
        <title>Prevalence of linear plasmids in Cutibacterium (Propionibacterium) acnes isolates obtained from prostatic tissue.</title>
        <authorList>
            <person name="Davidsson S."/>
            <person name="Carlsson J."/>
            <person name="Molling P."/>
            <person name="Andren O."/>
            <person name="Andersson S.-O."/>
            <person name="Brzuszkiewicz E."/>
            <person name="Poehlein A."/>
            <person name="Al-Zeer M."/>
            <person name="Brinkmann V."/>
            <person name="Scavenius C."/>
            <person name="Nazipi S."/>
            <person name="Soderquist B."/>
            <person name="Bruggemann H."/>
        </authorList>
    </citation>
    <scope>NUCLEOTIDE SEQUENCE [LARGE SCALE GENOMIC DNA]</scope>
    <source>
        <strain evidence="2 4">DSM 753</strain>
    </source>
</reference>
<dbReference type="EMBL" id="NOXF01000002">
    <property type="protein sequence ID" value="PEQ25285.1"/>
    <property type="molecule type" value="Genomic_DNA"/>
</dbReference>
<reference evidence="1 3" key="2">
    <citation type="submission" date="2007-08" db="EMBL/GenBank/DDBJ databases">
        <authorList>
            <person name="Fulton L."/>
            <person name="Clifton S."/>
            <person name="Fulton B."/>
            <person name="Xu J."/>
            <person name="Minx P."/>
            <person name="Pepin K.H."/>
            <person name="Johnson M."/>
            <person name="Thiruvilangam P."/>
            <person name="Bhonagiri V."/>
            <person name="Nash W.E."/>
            <person name="Wang C."/>
            <person name="Mardis E.R."/>
            <person name="Wilson R.K."/>
        </authorList>
    </citation>
    <scope>NUCLEOTIDE SEQUENCE [LARGE SCALE GENOMIC DNA]</scope>
    <source>
        <strain evidence="1 3">DSM 753</strain>
    </source>
</reference>
<dbReference type="eggNOG" id="ENOG502Z9IK">
    <property type="taxonomic scope" value="Bacteria"/>
</dbReference>
<protein>
    <submittedName>
        <fullName evidence="2">DUF4338 domain-containing protein</fullName>
    </submittedName>
</protein>
<accession>A7VYX8</accession>
<keyword evidence="4" id="KW-1185">Reference proteome</keyword>
<dbReference type="Proteomes" id="UP000220611">
    <property type="component" value="Unassembled WGS sequence"/>
</dbReference>
<dbReference type="EMBL" id="ABCB02000021">
    <property type="protein sequence ID" value="EDO59756.1"/>
    <property type="molecule type" value="Genomic_DNA"/>
</dbReference>
<dbReference type="InterPro" id="IPR025639">
    <property type="entry name" value="DruA"/>
</dbReference>
<evidence type="ECO:0000313" key="3">
    <source>
        <dbReference type="Proteomes" id="UP000003490"/>
    </source>
</evidence>
<sequence>MTSHGRIDKMVNEAGEILECFDPQLDEVHEQYFATLVQMIGNAFPNYRNQLVQNELKAFENNEDNLEAVKYVATLNVLIDLCQQGWKLEVHENQLYLKMAAPETVDKEYIRYRLSSERKAQFQEPSVQHFVEKMEAEKNFNGAQISIRNLIGDTQQLISRIQDNVEPIVHPYIQLVEHKKDEHTGYWLSDIWRYFRYTWSIPYKTMPGRNLFYLVRDAAQEYHPIIGIFALGNSVLNLTVRDDDIGWTVEAIAKRLKRMERIDRSSQTVSGTNGKTVGATTRKFLETEEEYEKRLQHYSADTMDILQRNLLTAISELYLDDLDYQLGQPVTAEKIEDLRLLAEKLRKQSIDNKKTAHVTSYIQEAQEILFKKKRASELSRLLDAQLTFEKYHSENTSVWLTELMHAEDGRKAVNVALVANRKTKIGSNMMEIIVCGAIPPYNELLGGKLISILACSPTVIRDYTVRYQNQVSEIASRMKGAKVIRDNQLAFLGTTSLYAVGSSQYNRIKVPITDDFSIQYRKMGITEGYGTVYFSKNTTSSLMRVLELQDGGRRINNIFGEGTSPRFRLISRGLSSLGIKADAFLKHYSPRIVYSINLAKNTSAFLCGATNVLEYPFNIKEPLDVSEKTNQMIDYWYTRWLRTRIGTVDIIDRLTSFDVEDVLVSKMR</sequence>
<reference evidence="1 3" key="1">
    <citation type="submission" date="2007-08" db="EMBL/GenBank/DDBJ databases">
        <title>Draft genome sequence of Clostridium leptum (DSM 753).</title>
        <authorList>
            <person name="Sudarsanam P."/>
            <person name="Ley R."/>
            <person name="Guruge J."/>
            <person name="Turnbaugh P.J."/>
            <person name="Mahowald M."/>
            <person name="Liep D."/>
            <person name="Gordon J."/>
        </authorList>
    </citation>
    <scope>NUCLEOTIDE SEQUENCE [LARGE SCALE GENOMIC DNA]</scope>
    <source>
        <strain evidence="1 3">DSM 753</strain>
    </source>
</reference>
<dbReference type="AlphaFoldDB" id="A7VYX8"/>
<name>A7VYX8_9FIRM</name>
<proteinExistence type="predicted"/>
<dbReference type="Proteomes" id="UP000003490">
    <property type="component" value="Unassembled WGS sequence"/>
</dbReference>
<evidence type="ECO:0000313" key="1">
    <source>
        <dbReference type="EMBL" id="EDO59756.1"/>
    </source>
</evidence>
<organism evidence="1 3">
    <name type="scientific">[Clostridium] leptum DSM 753</name>
    <dbReference type="NCBI Taxonomy" id="428125"/>
    <lineage>
        <taxon>Bacteria</taxon>
        <taxon>Bacillati</taxon>
        <taxon>Bacillota</taxon>
        <taxon>Clostridia</taxon>
        <taxon>Eubacteriales</taxon>
        <taxon>Oscillospiraceae</taxon>
        <taxon>Oscillospiraceae incertae sedis</taxon>
    </lineage>
</organism>